<reference evidence="1 2" key="1">
    <citation type="submission" date="2018-03" db="EMBL/GenBank/DDBJ databases">
        <title>Draft genome sequence of the plant growth promoting rhizobacterium Pseudomonas protegens strain BNJ-SS-45 isolated from wheat (Triticum aestivum) rhizosphere.</title>
        <authorList>
            <person name="Bajpai A."/>
            <person name="Shende K."/>
            <person name="Meena N."/>
            <person name="Upadhyayula S.R."/>
            <person name="Suravajhala P."/>
            <person name="Medicherla K.M."/>
            <person name="Johri B.N."/>
        </authorList>
    </citation>
    <scope>NUCLEOTIDE SEQUENCE [LARGE SCALE GENOMIC DNA]</scope>
    <source>
        <strain evidence="1 2">BNJ-SS-45</strain>
    </source>
</reference>
<dbReference type="EMBL" id="PYJM01000002">
    <property type="protein sequence ID" value="PUA45486.1"/>
    <property type="molecule type" value="Genomic_DNA"/>
</dbReference>
<evidence type="ECO:0000313" key="1">
    <source>
        <dbReference type="EMBL" id="PUA45486.1"/>
    </source>
</evidence>
<evidence type="ECO:0008006" key="3">
    <source>
        <dbReference type="Google" id="ProtNLM"/>
    </source>
</evidence>
<organism evidence="1 2">
    <name type="scientific">Pseudomonas protegens</name>
    <dbReference type="NCBI Taxonomy" id="380021"/>
    <lineage>
        <taxon>Bacteria</taxon>
        <taxon>Pseudomonadati</taxon>
        <taxon>Pseudomonadota</taxon>
        <taxon>Gammaproteobacteria</taxon>
        <taxon>Pseudomonadales</taxon>
        <taxon>Pseudomonadaceae</taxon>
        <taxon>Pseudomonas</taxon>
    </lineage>
</organism>
<dbReference type="AlphaFoldDB" id="A0A2T6GMV8"/>
<comment type="caution">
    <text evidence="1">The sequence shown here is derived from an EMBL/GenBank/DDBJ whole genome shotgun (WGS) entry which is preliminary data.</text>
</comment>
<gene>
    <name evidence="1" type="ORF">C5U62_08320</name>
</gene>
<dbReference type="RefSeq" id="WP_108544432.1">
    <property type="nucleotide sequence ID" value="NZ_PYJM01000002.1"/>
</dbReference>
<accession>A0A2T6GMV8</accession>
<sequence>MKKILPDPPVLHPSSRRNPDHDLANEAVRHALANTCVNGSLIATLQPTVAGPAGPDNPFAVRPGISAEEALIHVSMLLKAAEEVSDEITEHASGVERGLIWSLVHSVEMAMARGVVEALLDGNRRGPAI</sequence>
<name>A0A2T6GMV8_9PSED</name>
<protein>
    <recommendedName>
        <fullName evidence="3">DUF3077 domain-containing protein</fullName>
    </recommendedName>
</protein>
<dbReference type="Proteomes" id="UP000244178">
    <property type="component" value="Unassembled WGS sequence"/>
</dbReference>
<proteinExistence type="predicted"/>
<evidence type="ECO:0000313" key="2">
    <source>
        <dbReference type="Proteomes" id="UP000244178"/>
    </source>
</evidence>